<organism evidence="1">
    <name type="scientific">Arundo donax</name>
    <name type="common">Giant reed</name>
    <name type="synonym">Donax arundinaceus</name>
    <dbReference type="NCBI Taxonomy" id="35708"/>
    <lineage>
        <taxon>Eukaryota</taxon>
        <taxon>Viridiplantae</taxon>
        <taxon>Streptophyta</taxon>
        <taxon>Embryophyta</taxon>
        <taxon>Tracheophyta</taxon>
        <taxon>Spermatophyta</taxon>
        <taxon>Magnoliopsida</taxon>
        <taxon>Liliopsida</taxon>
        <taxon>Poales</taxon>
        <taxon>Poaceae</taxon>
        <taxon>PACMAD clade</taxon>
        <taxon>Arundinoideae</taxon>
        <taxon>Arundineae</taxon>
        <taxon>Arundo</taxon>
    </lineage>
</organism>
<name>A0A0A9F7E5_ARUDO</name>
<proteinExistence type="predicted"/>
<reference evidence="1" key="1">
    <citation type="submission" date="2014-09" db="EMBL/GenBank/DDBJ databases">
        <authorList>
            <person name="Magalhaes I.L.F."/>
            <person name="Oliveira U."/>
            <person name="Santos F.R."/>
            <person name="Vidigal T.H.D.A."/>
            <person name="Brescovit A.D."/>
            <person name="Santos A.J."/>
        </authorList>
    </citation>
    <scope>NUCLEOTIDE SEQUENCE</scope>
    <source>
        <tissue evidence="1">Shoot tissue taken approximately 20 cm above the soil surface</tissue>
    </source>
</reference>
<evidence type="ECO:0000313" key="1">
    <source>
        <dbReference type="EMBL" id="JAE04173.1"/>
    </source>
</evidence>
<reference evidence="1" key="2">
    <citation type="journal article" date="2015" name="Data Brief">
        <title>Shoot transcriptome of the giant reed, Arundo donax.</title>
        <authorList>
            <person name="Barrero R.A."/>
            <person name="Guerrero F.D."/>
            <person name="Moolhuijzen P."/>
            <person name="Goolsby J.A."/>
            <person name="Tidwell J."/>
            <person name="Bellgard S.E."/>
            <person name="Bellgard M.I."/>
        </authorList>
    </citation>
    <scope>NUCLEOTIDE SEQUENCE</scope>
    <source>
        <tissue evidence="1">Shoot tissue taken approximately 20 cm above the soil surface</tissue>
    </source>
</reference>
<protein>
    <submittedName>
        <fullName evidence="1">Uncharacterized protein</fullName>
    </submittedName>
</protein>
<sequence>MIVPATSDPKFLNDGAWPIGLTQRRSMRFGAFIERPQNILHLTIVKVFKEADEISWPDTKQSLRSISSKEGHREESCLRMLSSSWA</sequence>
<accession>A0A0A9F7E5</accession>
<dbReference type="AlphaFoldDB" id="A0A0A9F7E5"/>
<dbReference type="EMBL" id="GBRH01193723">
    <property type="protein sequence ID" value="JAE04173.1"/>
    <property type="molecule type" value="Transcribed_RNA"/>
</dbReference>